<evidence type="ECO:0000313" key="2">
    <source>
        <dbReference type="Proteomes" id="UP001239111"/>
    </source>
</evidence>
<dbReference type="EMBL" id="CM056744">
    <property type="protein sequence ID" value="KAJ8665613.1"/>
    <property type="molecule type" value="Genomic_DNA"/>
</dbReference>
<evidence type="ECO:0000313" key="1">
    <source>
        <dbReference type="EMBL" id="KAJ8665613.1"/>
    </source>
</evidence>
<gene>
    <name evidence="1" type="ORF">QAD02_007275</name>
</gene>
<organism evidence="1 2">
    <name type="scientific">Eretmocerus hayati</name>
    <dbReference type="NCBI Taxonomy" id="131215"/>
    <lineage>
        <taxon>Eukaryota</taxon>
        <taxon>Metazoa</taxon>
        <taxon>Ecdysozoa</taxon>
        <taxon>Arthropoda</taxon>
        <taxon>Hexapoda</taxon>
        <taxon>Insecta</taxon>
        <taxon>Pterygota</taxon>
        <taxon>Neoptera</taxon>
        <taxon>Endopterygota</taxon>
        <taxon>Hymenoptera</taxon>
        <taxon>Apocrita</taxon>
        <taxon>Proctotrupomorpha</taxon>
        <taxon>Chalcidoidea</taxon>
        <taxon>Aphelinidae</taxon>
        <taxon>Aphelininae</taxon>
        <taxon>Eretmocerus</taxon>
    </lineage>
</organism>
<comment type="caution">
    <text evidence="1">The sequence shown here is derived from an EMBL/GenBank/DDBJ whole genome shotgun (WGS) entry which is preliminary data.</text>
</comment>
<proteinExistence type="predicted"/>
<keyword evidence="2" id="KW-1185">Reference proteome</keyword>
<accession>A0ACC2N4G5</accession>
<protein>
    <submittedName>
        <fullName evidence="1">Uncharacterized protein</fullName>
    </submittedName>
</protein>
<dbReference type="Proteomes" id="UP001239111">
    <property type="component" value="Chromosome 4"/>
</dbReference>
<sequence length="103" mass="11539">MKYALIFNVLLTFSLQLSADPNLPRNLDDSVVLLIANFLKTTYLPSLKSGIFGILARENISAETRKDVENALRNIAESAMKWIPNLSDSLTSKNQVFRNPQIS</sequence>
<reference evidence="1" key="1">
    <citation type="submission" date="2023-04" db="EMBL/GenBank/DDBJ databases">
        <title>A chromosome-level genome assembly of the parasitoid wasp Eretmocerus hayati.</title>
        <authorList>
            <person name="Zhong Y."/>
            <person name="Liu S."/>
            <person name="Liu Y."/>
        </authorList>
    </citation>
    <scope>NUCLEOTIDE SEQUENCE</scope>
    <source>
        <strain evidence="1">ZJU_SS_LIU_2023</strain>
    </source>
</reference>
<name>A0ACC2N4G5_9HYME</name>